<comment type="subcellular location">
    <subcellularLocation>
        <location evidence="5">Cytoplasm</location>
    </subcellularLocation>
</comment>
<evidence type="ECO:0000259" key="7">
    <source>
        <dbReference type="Pfam" id="PF13742"/>
    </source>
</evidence>
<keyword evidence="2 5" id="KW-0540">Nuclease</keyword>
<comment type="similarity">
    <text evidence="5">Belongs to the XseA family.</text>
</comment>
<dbReference type="GO" id="GO:0006308">
    <property type="term" value="P:DNA catabolic process"/>
    <property type="evidence" value="ECO:0007669"/>
    <property type="project" value="UniProtKB-UniRule"/>
</dbReference>
<dbReference type="RefSeq" id="WP_308956833.1">
    <property type="nucleotide sequence ID" value="NZ_JASVDU010000150.1"/>
</dbReference>
<organism evidence="8 9">
    <name type="scientific">Acinetobacter gerneri</name>
    <dbReference type="NCBI Taxonomy" id="202952"/>
    <lineage>
        <taxon>Bacteria</taxon>
        <taxon>Pseudomonadati</taxon>
        <taxon>Pseudomonadota</taxon>
        <taxon>Gammaproteobacteria</taxon>
        <taxon>Moraxellales</taxon>
        <taxon>Moraxellaceae</taxon>
        <taxon>Acinetobacter</taxon>
    </lineage>
</organism>
<evidence type="ECO:0000259" key="6">
    <source>
        <dbReference type="Pfam" id="PF02601"/>
    </source>
</evidence>
<feature type="domain" description="Exonuclease VII large subunit C-terminal" evidence="6">
    <location>
        <begin position="138"/>
        <end position="338"/>
    </location>
</feature>
<gene>
    <name evidence="8" type="primary">xseA</name>
    <name evidence="8" type="ORF">RFH51_13530</name>
</gene>
<feature type="domain" description="OB-fold nucleic acid binding" evidence="7">
    <location>
        <begin position="6"/>
        <end position="113"/>
    </location>
</feature>
<evidence type="ECO:0000256" key="5">
    <source>
        <dbReference type="RuleBase" id="RU004355"/>
    </source>
</evidence>
<evidence type="ECO:0000256" key="1">
    <source>
        <dbReference type="ARBA" id="ARBA00022490"/>
    </source>
</evidence>
<comment type="caution">
    <text evidence="8">The sequence shown here is derived from an EMBL/GenBank/DDBJ whole genome shotgun (WGS) entry which is preliminary data.</text>
</comment>
<protein>
    <recommendedName>
        <fullName evidence="5">Exodeoxyribonuclease 7 large subunit</fullName>
        <ecNumber evidence="5">3.1.11.6</ecNumber>
    </recommendedName>
</protein>
<dbReference type="Pfam" id="PF13742">
    <property type="entry name" value="tRNA_anti_2"/>
    <property type="match status" value="1"/>
</dbReference>
<dbReference type="EC" id="3.1.11.6" evidence="5"/>
<dbReference type="GO" id="GO:0005737">
    <property type="term" value="C:cytoplasm"/>
    <property type="evidence" value="ECO:0007669"/>
    <property type="project" value="UniProtKB-SubCell"/>
</dbReference>
<keyword evidence="1" id="KW-0963">Cytoplasm</keyword>
<dbReference type="GO" id="GO:0009318">
    <property type="term" value="C:exodeoxyribonuclease VII complex"/>
    <property type="evidence" value="ECO:0007669"/>
    <property type="project" value="UniProtKB-UniRule"/>
</dbReference>
<dbReference type="Proteomes" id="UP001243195">
    <property type="component" value="Unassembled WGS sequence"/>
</dbReference>
<dbReference type="GO" id="GO:0003676">
    <property type="term" value="F:nucleic acid binding"/>
    <property type="evidence" value="ECO:0007669"/>
    <property type="project" value="InterPro"/>
</dbReference>
<dbReference type="Pfam" id="PF02601">
    <property type="entry name" value="Exonuc_VII_L"/>
    <property type="match status" value="1"/>
</dbReference>
<sequence>MSDFQLSLSEYLNTVSEIIKMAFGEAVWVKAEIRSLNMKAGHYYLELAEKEQDSDKVIAQCKGTIWKFSAQKIVSKFERESGIEFDKGLNVLIKVRAKFDAQYGFSVNIEDIDSSFTLGELAKRYLQIVDRLTQEQLIHRNKLLATPFDIENVLVIAPENAAGLGDFKKDADQLQNANLCQFVYYSATFQGNTAPQSIMQALGNGLRDWAEKYDHAPDLIVIIRGGGSVNDLAYLNDYELAALLCKRSVPIWVGIGHEKDRTILDEVAHRSFDTPSKVIAGIRNVIVERAQHAADFLQMIKLHSKQHISAYQNQNDQCMQLIETYAKRQVSDSLKNLQLYKSSTAYFAQQVIKSASVKTESLMRETLLQNPKNVMAKGYAIIRHEQKAIKSVSQIHGDRLAIEMQDGTIDVSIQQIDHVNP</sequence>
<keyword evidence="4 5" id="KW-0269">Exonuclease</keyword>
<name>A0AAW8JM48_9GAMM</name>
<evidence type="ECO:0000313" key="9">
    <source>
        <dbReference type="Proteomes" id="UP001243195"/>
    </source>
</evidence>
<dbReference type="PANTHER" id="PTHR30008">
    <property type="entry name" value="EXODEOXYRIBONUCLEASE 7 LARGE SUBUNIT"/>
    <property type="match status" value="1"/>
</dbReference>
<dbReference type="GO" id="GO:0008855">
    <property type="term" value="F:exodeoxyribonuclease VII activity"/>
    <property type="evidence" value="ECO:0007669"/>
    <property type="project" value="UniProtKB-UniRule"/>
</dbReference>
<dbReference type="AlphaFoldDB" id="A0AAW8JM48"/>
<keyword evidence="3 5" id="KW-0378">Hydrolase</keyword>
<evidence type="ECO:0000256" key="3">
    <source>
        <dbReference type="ARBA" id="ARBA00022801"/>
    </source>
</evidence>
<dbReference type="PANTHER" id="PTHR30008:SF0">
    <property type="entry name" value="EXODEOXYRIBONUCLEASE 7 LARGE SUBUNIT"/>
    <property type="match status" value="1"/>
</dbReference>
<comment type="catalytic activity">
    <reaction evidence="5">
        <text>Exonucleolytic cleavage in either 5'- to 3'- or 3'- to 5'-direction to yield nucleoside 5'-phosphates.</text>
        <dbReference type="EC" id="3.1.11.6"/>
    </reaction>
</comment>
<dbReference type="NCBIfam" id="TIGR00237">
    <property type="entry name" value="xseA"/>
    <property type="match status" value="1"/>
</dbReference>
<accession>A0AAW8JM48</accession>
<dbReference type="InterPro" id="IPR025824">
    <property type="entry name" value="OB-fold_nuc-bd_dom"/>
</dbReference>
<evidence type="ECO:0000313" key="8">
    <source>
        <dbReference type="EMBL" id="MDQ9072477.1"/>
    </source>
</evidence>
<dbReference type="CDD" id="cd04489">
    <property type="entry name" value="ExoVII_LU_OBF"/>
    <property type="match status" value="1"/>
</dbReference>
<evidence type="ECO:0000256" key="4">
    <source>
        <dbReference type="ARBA" id="ARBA00022839"/>
    </source>
</evidence>
<reference evidence="8" key="1">
    <citation type="submission" date="2023-08" db="EMBL/GenBank/DDBJ databases">
        <title>Emergence of clinically-relevant ST2 carbapenem-resistant Acinetobacter baumannii strains in hospital sewages in Zhejiang, East of China.</title>
        <authorList>
            <person name="Kaichao C."/>
            <person name="Zhang R."/>
        </authorList>
    </citation>
    <scope>NUCLEOTIDE SEQUENCE</scope>
    <source>
        <strain evidence="8">M-SY-60</strain>
    </source>
</reference>
<dbReference type="InterPro" id="IPR020579">
    <property type="entry name" value="Exonuc_VII_lsu_C"/>
</dbReference>
<dbReference type="EMBL" id="JAVIDA010000020">
    <property type="protein sequence ID" value="MDQ9072477.1"/>
    <property type="molecule type" value="Genomic_DNA"/>
</dbReference>
<proteinExistence type="inferred from homology"/>
<dbReference type="InterPro" id="IPR003753">
    <property type="entry name" value="Exonuc_VII_L"/>
</dbReference>
<evidence type="ECO:0000256" key="2">
    <source>
        <dbReference type="ARBA" id="ARBA00022722"/>
    </source>
</evidence>